<protein>
    <submittedName>
        <fullName evidence="1">Uncharacterized protein</fullName>
    </submittedName>
</protein>
<gene>
    <name evidence="1" type="ORF">AVEN_75604_1</name>
</gene>
<dbReference type="AlphaFoldDB" id="A0A4Y2CJP7"/>
<evidence type="ECO:0000313" key="1">
    <source>
        <dbReference type="EMBL" id="GBM04651.1"/>
    </source>
</evidence>
<name>A0A4Y2CJP7_ARAVE</name>
<sequence length="86" mass="9871">MAVLVQNSKTWTWFAFTLNPHFHWNHTGLIRIAPGLIRIAHVLIWIAPGLISIPRFDIRNPIPSKIRVHVGLLHYKSRGSNILSLM</sequence>
<comment type="caution">
    <text evidence="1">The sequence shown here is derived from an EMBL/GenBank/DDBJ whole genome shotgun (WGS) entry which is preliminary data.</text>
</comment>
<accession>A0A4Y2CJP7</accession>
<keyword evidence="2" id="KW-1185">Reference proteome</keyword>
<dbReference type="EMBL" id="BGPR01000205">
    <property type="protein sequence ID" value="GBM04651.1"/>
    <property type="molecule type" value="Genomic_DNA"/>
</dbReference>
<reference evidence="1 2" key="1">
    <citation type="journal article" date="2019" name="Sci. Rep.">
        <title>Orb-weaving spider Araneus ventricosus genome elucidates the spidroin gene catalogue.</title>
        <authorList>
            <person name="Kono N."/>
            <person name="Nakamura H."/>
            <person name="Ohtoshi R."/>
            <person name="Moran D.A.P."/>
            <person name="Shinohara A."/>
            <person name="Yoshida Y."/>
            <person name="Fujiwara M."/>
            <person name="Mori M."/>
            <person name="Tomita M."/>
            <person name="Arakawa K."/>
        </authorList>
    </citation>
    <scope>NUCLEOTIDE SEQUENCE [LARGE SCALE GENOMIC DNA]</scope>
</reference>
<proteinExistence type="predicted"/>
<organism evidence="1 2">
    <name type="scientific">Araneus ventricosus</name>
    <name type="common">Orbweaver spider</name>
    <name type="synonym">Epeira ventricosa</name>
    <dbReference type="NCBI Taxonomy" id="182803"/>
    <lineage>
        <taxon>Eukaryota</taxon>
        <taxon>Metazoa</taxon>
        <taxon>Ecdysozoa</taxon>
        <taxon>Arthropoda</taxon>
        <taxon>Chelicerata</taxon>
        <taxon>Arachnida</taxon>
        <taxon>Araneae</taxon>
        <taxon>Araneomorphae</taxon>
        <taxon>Entelegynae</taxon>
        <taxon>Araneoidea</taxon>
        <taxon>Araneidae</taxon>
        <taxon>Araneus</taxon>
    </lineage>
</organism>
<evidence type="ECO:0000313" key="2">
    <source>
        <dbReference type="Proteomes" id="UP000499080"/>
    </source>
</evidence>
<dbReference type="Proteomes" id="UP000499080">
    <property type="component" value="Unassembled WGS sequence"/>
</dbReference>